<evidence type="ECO:0000259" key="7">
    <source>
        <dbReference type="PROSITE" id="PS51366"/>
    </source>
</evidence>
<dbReference type="SMART" id="SM00544">
    <property type="entry name" value="MA3"/>
    <property type="match status" value="2"/>
</dbReference>
<dbReference type="GO" id="GO:0045892">
    <property type="term" value="P:negative regulation of DNA-templated transcription"/>
    <property type="evidence" value="ECO:0007669"/>
    <property type="project" value="InterPro"/>
</dbReference>
<keyword evidence="4" id="KW-0677">Repeat</keyword>
<keyword evidence="3" id="KW-0963">Cytoplasm</keyword>
<dbReference type="PANTHER" id="PTHR12626">
    <property type="entry name" value="PROGRAMMED CELL DEATH 4"/>
    <property type="match status" value="1"/>
</dbReference>
<gene>
    <name evidence="8" type="ORF">MCOM1403_LOCUS6590</name>
</gene>
<dbReference type="SUPFAM" id="SSF48371">
    <property type="entry name" value="ARM repeat"/>
    <property type="match status" value="2"/>
</dbReference>
<dbReference type="Gene3D" id="1.25.40.180">
    <property type="match status" value="2"/>
</dbReference>
<evidence type="ECO:0000256" key="5">
    <source>
        <dbReference type="ARBA" id="ARBA00023242"/>
    </source>
</evidence>
<evidence type="ECO:0000256" key="2">
    <source>
        <dbReference type="ARBA" id="ARBA00005497"/>
    </source>
</evidence>
<dbReference type="InterPro" id="IPR016024">
    <property type="entry name" value="ARM-type_fold"/>
</dbReference>
<evidence type="ECO:0000256" key="1">
    <source>
        <dbReference type="ARBA" id="ARBA00004496"/>
    </source>
</evidence>
<comment type="similarity">
    <text evidence="2">Belongs to the PDCD4 family.</text>
</comment>
<dbReference type="PROSITE" id="PS51366">
    <property type="entry name" value="MI"/>
    <property type="match status" value="2"/>
</dbReference>
<organism evidence="8">
    <name type="scientific">Micromonas pusilla</name>
    <name type="common">Picoplanktonic green alga</name>
    <name type="synonym">Chromulina pusilla</name>
    <dbReference type="NCBI Taxonomy" id="38833"/>
    <lineage>
        <taxon>Eukaryota</taxon>
        <taxon>Viridiplantae</taxon>
        <taxon>Chlorophyta</taxon>
        <taxon>Mamiellophyceae</taxon>
        <taxon>Mamiellales</taxon>
        <taxon>Mamiellaceae</taxon>
        <taxon>Micromonas</taxon>
    </lineage>
</organism>
<feature type="domain" description="MI" evidence="7">
    <location>
        <begin position="102"/>
        <end position="223"/>
    </location>
</feature>
<evidence type="ECO:0000256" key="6">
    <source>
        <dbReference type="SAM" id="MobiDB-lite"/>
    </source>
</evidence>
<feature type="compositionally biased region" description="Basic residues" evidence="6">
    <location>
        <begin position="39"/>
        <end position="50"/>
    </location>
</feature>
<evidence type="ECO:0000313" key="8">
    <source>
        <dbReference type="EMBL" id="CAD8519164.1"/>
    </source>
</evidence>
<dbReference type="AlphaFoldDB" id="A0A7S0IE83"/>
<evidence type="ECO:0000256" key="3">
    <source>
        <dbReference type="ARBA" id="ARBA00022490"/>
    </source>
</evidence>
<dbReference type="GO" id="GO:0005737">
    <property type="term" value="C:cytoplasm"/>
    <property type="evidence" value="ECO:0007669"/>
    <property type="project" value="UniProtKB-SubCell"/>
</dbReference>
<accession>A0A7S0IE83</accession>
<dbReference type="InterPro" id="IPR039778">
    <property type="entry name" value="PDCD4"/>
</dbReference>
<proteinExistence type="inferred from homology"/>
<evidence type="ECO:0000256" key="4">
    <source>
        <dbReference type="ARBA" id="ARBA00022737"/>
    </source>
</evidence>
<protein>
    <recommendedName>
        <fullName evidence="7">MI domain-containing protein</fullName>
    </recommendedName>
</protein>
<keyword evidence="5" id="KW-0539">Nucleus</keyword>
<name>A0A7S0IE83_MICPS</name>
<feature type="domain" description="MI" evidence="7">
    <location>
        <begin position="269"/>
        <end position="391"/>
    </location>
</feature>
<comment type="subcellular location">
    <subcellularLocation>
        <location evidence="1">Cytoplasm</location>
    </subcellularLocation>
</comment>
<dbReference type="PANTHER" id="PTHR12626:SF0">
    <property type="entry name" value="PROGRAMMED CELL DEATH PROTEIN 4"/>
    <property type="match status" value="1"/>
</dbReference>
<dbReference type="Pfam" id="PF02847">
    <property type="entry name" value="MA3"/>
    <property type="match status" value="2"/>
</dbReference>
<sequence length="391" mass="43925">MSLLTKEQRAIFDEAVRAHALEILNGGEEGLTSPIGSPSKHHHQRPGNRVKKGENKISAVMDAEAHPCFALDENDPNYDSAELNDYELRQTRVGPRTDVIVAYKNAVTSIIEEYFQTHDARETQRALDETEQPLYQHFFVKKLVTMSMDRGDREKEAAAVLLSALYPRHIDPEQLQRGFERLLESVDDLAIDVPAAADDLAMFIARATVDDILPPRFLHTNLEGLLPGLRVGEKAAETIDLAHGHLHAHHGTERILRAWGDSDLTPLQQAKHAIQECLTEYVSSGDVNEARRCLRSLHMNYFHHEFVKRALVLCIEAPEGHETAPRLLGLLRVLGKSGEVSASQMKIGFDRMDVVVEDLVLDVPKAKTRLEGLRLMAKEEGIHPIRYEIIC</sequence>
<feature type="region of interest" description="Disordered" evidence="6">
    <location>
        <begin position="29"/>
        <end position="50"/>
    </location>
</feature>
<dbReference type="EMBL" id="HBEQ01008224">
    <property type="protein sequence ID" value="CAD8519164.1"/>
    <property type="molecule type" value="Transcribed_RNA"/>
</dbReference>
<dbReference type="InterPro" id="IPR003891">
    <property type="entry name" value="Initiation_fac_eIF4g_MI"/>
</dbReference>
<reference evidence="8" key="1">
    <citation type="submission" date="2021-01" db="EMBL/GenBank/DDBJ databases">
        <authorList>
            <person name="Corre E."/>
            <person name="Pelletier E."/>
            <person name="Niang G."/>
            <person name="Scheremetjew M."/>
            <person name="Finn R."/>
            <person name="Kale V."/>
            <person name="Holt S."/>
            <person name="Cochrane G."/>
            <person name="Meng A."/>
            <person name="Brown T."/>
            <person name="Cohen L."/>
        </authorList>
    </citation>
    <scope>NUCLEOTIDE SEQUENCE</scope>
    <source>
        <strain evidence="8">CCMP1723</strain>
    </source>
</reference>